<dbReference type="Pfam" id="PF18962">
    <property type="entry name" value="Por_Secre_tail"/>
    <property type="match status" value="1"/>
</dbReference>
<dbReference type="Gene3D" id="2.60.40.4060">
    <property type="entry name" value="Reeler domain"/>
    <property type="match status" value="1"/>
</dbReference>
<dbReference type="InterPro" id="IPR042307">
    <property type="entry name" value="Reeler_sf"/>
</dbReference>
<feature type="signal peptide" evidence="1">
    <location>
        <begin position="1"/>
        <end position="26"/>
    </location>
</feature>
<evidence type="ECO:0000313" key="4">
    <source>
        <dbReference type="Proteomes" id="UP000248745"/>
    </source>
</evidence>
<evidence type="ECO:0000256" key="1">
    <source>
        <dbReference type="SAM" id="SignalP"/>
    </source>
</evidence>
<accession>A0A2W2AE68</accession>
<organism evidence="3 4">
    <name type="scientific">Taibaiella soli</name>
    <dbReference type="NCBI Taxonomy" id="1649169"/>
    <lineage>
        <taxon>Bacteria</taxon>
        <taxon>Pseudomonadati</taxon>
        <taxon>Bacteroidota</taxon>
        <taxon>Chitinophagia</taxon>
        <taxon>Chitinophagales</taxon>
        <taxon>Chitinophagaceae</taxon>
        <taxon>Taibaiella</taxon>
    </lineage>
</organism>
<dbReference type="AlphaFoldDB" id="A0A2W2AE68"/>
<dbReference type="NCBIfam" id="TIGR04183">
    <property type="entry name" value="Por_Secre_tail"/>
    <property type="match status" value="1"/>
</dbReference>
<keyword evidence="1" id="KW-0732">Signal</keyword>
<name>A0A2W2AE68_9BACT</name>
<sequence length="282" mass="29173">MKKKTLTIILLAGFSWVCLESFSTGAGAGAGMNATDSPSGCSCHGVPGIATPGINMSIQVMNGNSAVSSYIPGNSYTIRLTGTNTTGGSLPRFGYQLTATKTTGTANAGSLSAPSGSHAISIQGINIIEQSSALMPFSGTGGNGTQYVVNIPWTAPATGTGNVSLASVINAVNNNGAFDPDDKWNTTSVTIAEDGVQTAVSELKNENNISVYPNPANSSFILNLPQSAGPAEVYIINSIGQLMRTYSVHKNSTTFTPDLPAGLYHISVISNDRKYVSQLLIQ</sequence>
<feature type="domain" description="Secretion system C-terminal sorting" evidence="2">
    <location>
        <begin position="211"/>
        <end position="281"/>
    </location>
</feature>
<dbReference type="NCBIfam" id="NF041895">
    <property type="entry name" value="choice_anch_V"/>
    <property type="match status" value="1"/>
</dbReference>
<reference evidence="3 4" key="1">
    <citation type="submission" date="2018-06" db="EMBL/GenBank/DDBJ databases">
        <title>Mucibacter soli gen. nov., sp. nov., a new member of the family Chitinophagaceae producing mucin.</title>
        <authorList>
            <person name="Kim M.-K."/>
            <person name="Park S."/>
            <person name="Kim T.-S."/>
            <person name="Joung Y."/>
            <person name="Han J.-H."/>
            <person name="Kim S.B."/>
        </authorList>
    </citation>
    <scope>NUCLEOTIDE SEQUENCE [LARGE SCALE GENOMIC DNA]</scope>
    <source>
        <strain evidence="3 4">R1-15</strain>
    </source>
</reference>
<keyword evidence="4" id="KW-1185">Reference proteome</keyword>
<dbReference type="RefSeq" id="WP_110998307.1">
    <property type="nucleotide sequence ID" value="NZ_QKTW01000011.1"/>
</dbReference>
<protein>
    <recommendedName>
        <fullName evidence="2">Secretion system C-terminal sorting domain-containing protein</fullName>
    </recommendedName>
</protein>
<comment type="caution">
    <text evidence="3">The sequence shown here is derived from an EMBL/GenBank/DDBJ whole genome shotgun (WGS) entry which is preliminary data.</text>
</comment>
<dbReference type="EMBL" id="QKTW01000011">
    <property type="protein sequence ID" value="PZF73581.1"/>
    <property type="molecule type" value="Genomic_DNA"/>
</dbReference>
<dbReference type="Proteomes" id="UP000248745">
    <property type="component" value="Unassembled WGS sequence"/>
</dbReference>
<gene>
    <name evidence="3" type="ORF">DN068_07615</name>
</gene>
<evidence type="ECO:0000313" key="3">
    <source>
        <dbReference type="EMBL" id="PZF73581.1"/>
    </source>
</evidence>
<feature type="chain" id="PRO_5015924150" description="Secretion system C-terminal sorting domain-containing protein" evidence="1">
    <location>
        <begin position="27"/>
        <end position="282"/>
    </location>
</feature>
<dbReference type="InterPro" id="IPR026444">
    <property type="entry name" value="Secre_tail"/>
</dbReference>
<proteinExistence type="predicted"/>
<evidence type="ECO:0000259" key="2">
    <source>
        <dbReference type="Pfam" id="PF18962"/>
    </source>
</evidence>
<dbReference type="OrthoDB" id="154460at2"/>